<dbReference type="AlphaFoldDB" id="A0A1I0BPT7"/>
<reference evidence="2 3" key="1">
    <citation type="submission" date="2016-10" db="EMBL/GenBank/DDBJ databases">
        <authorList>
            <person name="de Groot N.N."/>
        </authorList>
    </citation>
    <scope>NUCLEOTIDE SEQUENCE [LARGE SCALE GENOMIC DNA]</scope>
    <source>
        <strain evidence="2 3">DSM 1801</strain>
    </source>
</reference>
<feature type="transmembrane region" description="Helical" evidence="1">
    <location>
        <begin position="18"/>
        <end position="38"/>
    </location>
</feature>
<dbReference type="Gene3D" id="3.90.1210.10">
    <property type="entry name" value="Antifreeze-like/N-acetylneuraminic acid synthase C-terminal domain"/>
    <property type="match status" value="1"/>
</dbReference>
<sequence length="270" mass="31382">MKIIKGRRKYYLLLLKKVFFFVMLIMIGVISGIFFMKIKNGKFARERRMEIYVLKRDVEAGEVLEKRDIYCTTVINEGRQVISTNLLNCVGKPVKQALNKGTVLNGQMFEMGDVEKEIRKVPYTFIHNSDMLKKGDLVDVRISFPNGADFIILSKKKVIRLEERESSEERVLWLGVNEEEILRMSSGVVDAYLFEKAYIYAVVYTSELQSSSIVNYPVNKVVEELIKKDPNIIQIAQDKKTYELRKRIYENAPDFKGEKEIMQGGLKYFD</sequence>
<dbReference type="Proteomes" id="UP000199800">
    <property type="component" value="Unassembled WGS sequence"/>
</dbReference>
<dbReference type="RefSeq" id="WP_092477525.1">
    <property type="nucleotide sequence ID" value="NZ_FOHN01000008.1"/>
</dbReference>
<keyword evidence="1" id="KW-0812">Transmembrane</keyword>
<dbReference type="STRING" id="29364.SAMN04487772_10844"/>
<protein>
    <recommendedName>
        <fullName evidence="4">SAF domain-containing protein</fullName>
    </recommendedName>
</protein>
<name>A0A1I0BPT7_9FIRM</name>
<keyword evidence="3" id="KW-1185">Reference proteome</keyword>
<evidence type="ECO:0008006" key="4">
    <source>
        <dbReference type="Google" id="ProtNLM"/>
    </source>
</evidence>
<dbReference type="OrthoDB" id="2840666at2"/>
<evidence type="ECO:0000313" key="2">
    <source>
        <dbReference type="EMBL" id="SET09089.1"/>
    </source>
</evidence>
<proteinExistence type="predicted"/>
<accession>A0A1I0BPT7</accession>
<keyword evidence="1" id="KW-0472">Membrane</keyword>
<gene>
    <name evidence="2" type="ORF">SAMN04487772_10844</name>
</gene>
<dbReference type="EMBL" id="FOHN01000008">
    <property type="protein sequence ID" value="SET09089.1"/>
    <property type="molecule type" value="Genomic_DNA"/>
</dbReference>
<keyword evidence="1" id="KW-1133">Transmembrane helix</keyword>
<evidence type="ECO:0000313" key="3">
    <source>
        <dbReference type="Proteomes" id="UP000199800"/>
    </source>
</evidence>
<organism evidence="2 3">
    <name type="scientific">[Clostridium] polysaccharolyticum</name>
    <dbReference type="NCBI Taxonomy" id="29364"/>
    <lineage>
        <taxon>Bacteria</taxon>
        <taxon>Bacillati</taxon>
        <taxon>Bacillota</taxon>
        <taxon>Clostridia</taxon>
        <taxon>Lachnospirales</taxon>
        <taxon>Lachnospiraceae</taxon>
    </lineage>
</organism>
<evidence type="ECO:0000256" key="1">
    <source>
        <dbReference type="SAM" id="Phobius"/>
    </source>
</evidence>